<accession>A0A3A8FH09</accession>
<evidence type="ECO:0000256" key="3">
    <source>
        <dbReference type="ARBA" id="ARBA00022989"/>
    </source>
</evidence>
<comment type="subcellular location">
    <subcellularLocation>
        <location evidence="1">Membrane</location>
        <topology evidence="1">Multi-pass membrane protein</topology>
    </subcellularLocation>
</comment>
<dbReference type="RefSeq" id="WP_120368507.1">
    <property type="nucleotide sequence ID" value="NZ_RAXZ01000100.1"/>
</dbReference>
<evidence type="ECO:0000313" key="8">
    <source>
        <dbReference type="Proteomes" id="UP000281084"/>
    </source>
</evidence>
<name>A0A3A8FH09_9GAMM</name>
<feature type="transmembrane region" description="Helical" evidence="5">
    <location>
        <begin position="9"/>
        <end position="29"/>
    </location>
</feature>
<dbReference type="InterPro" id="IPR007829">
    <property type="entry name" value="TM2"/>
</dbReference>
<reference evidence="7 8" key="1">
    <citation type="submission" date="2018-09" db="EMBL/GenBank/DDBJ databases">
        <title>The draft genome of Acinetobacter spp. strains.</title>
        <authorList>
            <person name="Qin J."/>
            <person name="Feng Y."/>
            <person name="Zong Z."/>
        </authorList>
    </citation>
    <scope>NUCLEOTIDE SEQUENCE [LARGE SCALE GENOMIC DNA]</scope>
    <source>
        <strain evidence="7 8">WCHAc060002</strain>
    </source>
</reference>
<evidence type="ECO:0000256" key="1">
    <source>
        <dbReference type="ARBA" id="ARBA00004141"/>
    </source>
</evidence>
<evidence type="ECO:0000259" key="6">
    <source>
        <dbReference type="Pfam" id="PF05154"/>
    </source>
</evidence>
<keyword evidence="4 5" id="KW-0472">Membrane</keyword>
<dbReference type="GO" id="GO:0016020">
    <property type="term" value="C:membrane"/>
    <property type="evidence" value="ECO:0007669"/>
    <property type="project" value="UniProtKB-SubCell"/>
</dbReference>
<evidence type="ECO:0000256" key="2">
    <source>
        <dbReference type="ARBA" id="ARBA00022692"/>
    </source>
</evidence>
<dbReference type="PROSITE" id="PS51257">
    <property type="entry name" value="PROKAR_LIPOPROTEIN"/>
    <property type="match status" value="1"/>
</dbReference>
<dbReference type="EMBL" id="RAXZ01000100">
    <property type="protein sequence ID" value="RKG46247.1"/>
    <property type="molecule type" value="Genomic_DNA"/>
</dbReference>
<dbReference type="Pfam" id="PF05154">
    <property type="entry name" value="TM2"/>
    <property type="match status" value="1"/>
</dbReference>
<gene>
    <name evidence="7" type="ORF">D7V64_17465</name>
</gene>
<keyword evidence="3 5" id="KW-1133">Transmembrane helix</keyword>
<sequence>MKESDNKNLAVAYFLLISCGCLGIHRFYLGKNISGILFIILAYSGLAFSPAIVFVAIWLIIDIFLLPKFVKSVNTFKYSLI</sequence>
<organism evidence="7 8">
    <name type="scientific">Acinetobacter cumulans</name>
    <dbReference type="NCBI Taxonomy" id="2136182"/>
    <lineage>
        <taxon>Bacteria</taxon>
        <taxon>Pseudomonadati</taxon>
        <taxon>Pseudomonadota</taxon>
        <taxon>Gammaproteobacteria</taxon>
        <taxon>Moraxellales</taxon>
        <taxon>Moraxellaceae</taxon>
        <taxon>Acinetobacter</taxon>
    </lineage>
</organism>
<evidence type="ECO:0000256" key="4">
    <source>
        <dbReference type="ARBA" id="ARBA00023136"/>
    </source>
</evidence>
<feature type="domain" description="TM2" evidence="6">
    <location>
        <begin position="6"/>
        <end position="64"/>
    </location>
</feature>
<dbReference type="Proteomes" id="UP000281084">
    <property type="component" value="Unassembled WGS sequence"/>
</dbReference>
<keyword evidence="2 5" id="KW-0812">Transmembrane</keyword>
<protein>
    <submittedName>
        <fullName evidence="7">TM2 domain-containing protein</fullName>
    </submittedName>
</protein>
<evidence type="ECO:0000313" key="7">
    <source>
        <dbReference type="EMBL" id="RKG46247.1"/>
    </source>
</evidence>
<evidence type="ECO:0000256" key="5">
    <source>
        <dbReference type="SAM" id="Phobius"/>
    </source>
</evidence>
<dbReference type="AlphaFoldDB" id="A0A3A8FH09"/>
<proteinExistence type="predicted"/>
<feature type="transmembrane region" description="Helical" evidence="5">
    <location>
        <begin position="35"/>
        <end position="61"/>
    </location>
</feature>
<comment type="caution">
    <text evidence="7">The sequence shown here is derived from an EMBL/GenBank/DDBJ whole genome shotgun (WGS) entry which is preliminary data.</text>
</comment>